<evidence type="ECO:0000313" key="4">
    <source>
        <dbReference type="EMBL" id="WNY69067.1"/>
    </source>
</evidence>
<dbReference type="PANTHER" id="PTHR24119:SF0">
    <property type="entry name" value="ACYL-COA-BINDING DOMAIN-CONTAINING PROTEIN 6"/>
    <property type="match status" value="1"/>
</dbReference>
<dbReference type="Proteomes" id="UP001301963">
    <property type="component" value="Plasmid cp26"/>
</dbReference>
<name>A0ABZ0CIN1_9SPIR</name>
<feature type="transmembrane region" description="Helical" evidence="3">
    <location>
        <begin position="12"/>
        <end position="30"/>
    </location>
</feature>
<dbReference type="Gene3D" id="1.25.40.20">
    <property type="entry name" value="Ankyrin repeat-containing domain"/>
    <property type="match status" value="1"/>
</dbReference>
<keyword evidence="1" id="KW-0446">Lipid-binding</keyword>
<feature type="transmembrane region" description="Helical" evidence="3">
    <location>
        <begin position="42"/>
        <end position="63"/>
    </location>
</feature>
<keyword evidence="5" id="KW-1185">Reference proteome</keyword>
<dbReference type="RefSeq" id="WP_316384005.1">
    <property type="nucleotide sequence ID" value="NZ_CP132469.1"/>
</dbReference>
<reference evidence="4" key="1">
    <citation type="submission" date="2023-07" db="EMBL/GenBank/DDBJ databases">
        <title>Genome sequencing of multiple Borrelia sensu lato isolates.</title>
        <authorList>
            <person name="Mongodin E.F."/>
            <person name="Rudenko N."/>
            <person name="Fraser C.M."/>
            <person name="Schutzer S."/>
            <person name="Luft B."/>
            <person name="Morgan R."/>
            <person name="Chastens S."/>
            <person name="Qiu W."/>
        </authorList>
    </citation>
    <scope>NUCLEOTIDE SEQUENCE [LARGE SCALE GENOMIC DNA]</scope>
    <source>
        <strain evidence="4">PotiB3</strain>
    </source>
</reference>
<dbReference type="EMBL" id="CP132469">
    <property type="protein sequence ID" value="WNY69067.1"/>
    <property type="molecule type" value="Genomic_DNA"/>
</dbReference>
<evidence type="ECO:0000256" key="3">
    <source>
        <dbReference type="SAM" id="Phobius"/>
    </source>
</evidence>
<dbReference type="Pfam" id="PF12796">
    <property type="entry name" value="Ank_2"/>
    <property type="match status" value="1"/>
</dbReference>
<dbReference type="PANTHER" id="PTHR24119">
    <property type="entry name" value="ACYL-COA-BINDING DOMAIN-CONTAINING PROTEIN 6"/>
    <property type="match status" value="1"/>
</dbReference>
<proteinExistence type="predicted"/>
<gene>
    <name evidence="4" type="ORF">QIA44_04495</name>
</gene>
<evidence type="ECO:0000256" key="1">
    <source>
        <dbReference type="ARBA" id="ARBA00023121"/>
    </source>
</evidence>
<dbReference type="PROSITE" id="PS50088">
    <property type="entry name" value="ANK_REPEAT"/>
    <property type="match status" value="1"/>
</dbReference>
<organism evidence="4 5">
    <name type="scientific">Borreliella lusitaniae</name>
    <dbReference type="NCBI Taxonomy" id="100177"/>
    <lineage>
        <taxon>Bacteria</taxon>
        <taxon>Pseudomonadati</taxon>
        <taxon>Spirochaetota</taxon>
        <taxon>Spirochaetia</taxon>
        <taxon>Spirochaetales</taxon>
        <taxon>Borreliaceae</taxon>
        <taxon>Borreliella</taxon>
    </lineage>
</organism>
<dbReference type="SMART" id="SM00248">
    <property type="entry name" value="ANK"/>
    <property type="match status" value="2"/>
</dbReference>
<evidence type="ECO:0000313" key="5">
    <source>
        <dbReference type="Proteomes" id="UP001301963"/>
    </source>
</evidence>
<feature type="repeat" description="ANK" evidence="2">
    <location>
        <begin position="359"/>
        <end position="392"/>
    </location>
</feature>
<evidence type="ECO:0000256" key="2">
    <source>
        <dbReference type="PROSITE-ProRule" id="PRU00023"/>
    </source>
</evidence>
<keyword evidence="3" id="KW-0812">Transmembrane</keyword>
<accession>A0ABZ0CIN1</accession>
<dbReference type="SUPFAM" id="SSF48403">
    <property type="entry name" value="Ankyrin repeat"/>
    <property type="match status" value="1"/>
</dbReference>
<dbReference type="InterPro" id="IPR036770">
    <property type="entry name" value="Ankyrin_rpt-contain_sf"/>
</dbReference>
<dbReference type="InterPro" id="IPR002110">
    <property type="entry name" value="Ankyrin_rpt"/>
</dbReference>
<protein>
    <submittedName>
        <fullName evidence="4">Ankyrin repeat domain-containing protein</fullName>
    </submittedName>
</protein>
<keyword evidence="3" id="KW-1133">Transmembrane helix</keyword>
<keyword evidence="3" id="KW-0472">Membrane</keyword>
<keyword evidence="4" id="KW-0614">Plasmid</keyword>
<geneLocation type="plasmid" evidence="4 5">
    <name>cp26</name>
</geneLocation>
<keyword evidence="2" id="KW-0040">ANK repeat</keyword>
<sequence length="418" mass="49862">MSYYVISKIFLYSGYLAIGFLSFTIFNKNLRNKIKNKLKNLYFLYYLTFFILFIVSSNLSYYFTEKQLLENFNIFEKEFLEIHKINEQFFQKYLLNFTVPIRMELMSKFDPMYTVFNASFEKHAKNIGKSSYEIQTNYKNYIKATNSEIKKKLEQIKENIIPIYNKYKLPILNGKNTEISIDENGNIIPVLKNAKGEITELLFYDQNYNLVPFREFESYKVKFDLIRENKNINFKELINVYYIDQNNIITPIKYYKNNIETSPYYIDLQEDKDNFLNRIKIKKEYGLYIEKKKQLQYLTENDKLDDFKEFLAKNNNFFSLNTIFSNGNPIFTYAINVKAKSILNYLITKEFNINLTNQNCQTALHNAIIQKYELNFIKSLIKKGASPNIKDADNKLPIDYCDKTGEIYKYLISMIKIL</sequence>